<name>A0A2C6BJB8_FUSNP</name>
<evidence type="ECO:0000313" key="1">
    <source>
        <dbReference type="EMBL" id="PHI04343.1"/>
    </source>
</evidence>
<proteinExistence type="predicted"/>
<evidence type="ECO:0000313" key="2">
    <source>
        <dbReference type="Proteomes" id="UP000221504"/>
    </source>
</evidence>
<protein>
    <submittedName>
        <fullName evidence="1">Uncharacterized protein</fullName>
    </submittedName>
</protein>
<dbReference type="EMBL" id="NIRM01000004">
    <property type="protein sequence ID" value="PHI04343.1"/>
    <property type="molecule type" value="Genomic_DNA"/>
</dbReference>
<dbReference type="Proteomes" id="UP000221504">
    <property type="component" value="Unassembled WGS sequence"/>
</dbReference>
<dbReference type="RefSeq" id="WP_099011827.1">
    <property type="nucleotide sequence ID" value="NZ_CP077154.1"/>
</dbReference>
<organism evidence="1 2">
    <name type="scientific">Fusobacterium nucleatum subsp. polymorphum</name>
    <name type="common">Fusobacterium polymorphum</name>
    <dbReference type="NCBI Taxonomy" id="76857"/>
    <lineage>
        <taxon>Bacteria</taxon>
        <taxon>Fusobacteriati</taxon>
        <taxon>Fusobacteriota</taxon>
        <taxon>Fusobacteriia</taxon>
        <taxon>Fusobacteriales</taxon>
        <taxon>Fusobacteriaceae</taxon>
        <taxon>Fusobacterium</taxon>
    </lineage>
</organism>
<accession>A0A2C6BJB8</accession>
<gene>
    <name evidence="1" type="ORF">CBG52_11315</name>
</gene>
<reference evidence="1 2" key="1">
    <citation type="submission" date="2017-06" db="EMBL/GenBank/DDBJ databases">
        <title>Draft genome sequence of Fusobacterium nucleatum subsp. polymorphum KCOM 1267 (=ChDC F290).</title>
        <authorList>
            <person name="Kook J.-K."/>
            <person name="Park S.-N."/>
            <person name="Lim Y.K."/>
            <person name="Roh H."/>
        </authorList>
    </citation>
    <scope>NUCLEOTIDE SEQUENCE [LARGE SCALE GENOMIC DNA]</scope>
    <source>
        <strain evidence="2">KCOM 1267(ChDC F290)</strain>
    </source>
</reference>
<sequence>MKKFRELRKKKELIAHLKGGFSRSYCSGRISKIVGVVKVKNGKTNIKGKNTGSFILLYGLAGQLSKNYKFNNLR</sequence>
<dbReference type="AlphaFoldDB" id="A0A2C6BJB8"/>
<comment type="caution">
    <text evidence="1">The sequence shown here is derived from an EMBL/GenBank/DDBJ whole genome shotgun (WGS) entry which is preliminary data.</text>
</comment>